<reference evidence="1 2" key="1">
    <citation type="journal article" date="2016" name="C (Basel)">
        <title>Selective Growth of and Electricity Production by Marine Exoelectrogenic Bacteria in Self-Aggregated Hydrogel of Microbially Reduced Graphene Oxide.</title>
        <authorList>
            <person name="Yoshida N."/>
            <person name="Goto Y."/>
            <person name="Miyata Y."/>
        </authorList>
    </citation>
    <scope>NUCLEOTIDE SEQUENCE [LARGE SCALE GENOMIC DNA]</scope>
    <source>
        <strain evidence="1 2">NIT-T3</strain>
    </source>
</reference>
<gene>
    <name evidence="1" type="ORF">DESUT3_18470</name>
</gene>
<evidence type="ECO:0000313" key="2">
    <source>
        <dbReference type="Proteomes" id="UP001319827"/>
    </source>
</evidence>
<accession>A0ABM8HW71</accession>
<protein>
    <submittedName>
        <fullName evidence="1">Uncharacterized protein</fullName>
    </submittedName>
</protein>
<name>A0ABM8HW71_9BACT</name>
<dbReference type="Proteomes" id="UP001319827">
    <property type="component" value="Chromosome"/>
</dbReference>
<organism evidence="1 2">
    <name type="scientific">Desulfuromonas versatilis</name>
    <dbReference type="NCBI Taxonomy" id="2802975"/>
    <lineage>
        <taxon>Bacteria</taxon>
        <taxon>Pseudomonadati</taxon>
        <taxon>Thermodesulfobacteriota</taxon>
        <taxon>Desulfuromonadia</taxon>
        <taxon>Desulfuromonadales</taxon>
        <taxon>Desulfuromonadaceae</taxon>
        <taxon>Desulfuromonas</taxon>
    </lineage>
</organism>
<sequence length="108" mass="11839">MFIHYPAHLVGFVELRPEIMKIDGEALLPEVAGDLHRILEGLAGNEPPTSLHYPRAVLEKILQIPVSGQIQKCLSKNHGDPAAPKLPATLLSILKASHRPRQAADRKS</sequence>
<reference evidence="1 2" key="2">
    <citation type="journal article" date="2021" name="Int. J. Syst. Evol. Microbiol.">
        <title>Isolation and Polyphasic Characterization of Desulfuromonas versatilis sp. Nov., an Electrogenic Bacteria Capable of Versatile Metabolism Isolated from a Graphene Oxide-Reducing Enrichment Culture.</title>
        <authorList>
            <person name="Xie L."/>
            <person name="Yoshida N."/>
            <person name="Ishii S."/>
            <person name="Meng L."/>
        </authorList>
    </citation>
    <scope>NUCLEOTIDE SEQUENCE [LARGE SCALE GENOMIC DNA]</scope>
    <source>
        <strain evidence="1 2">NIT-T3</strain>
    </source>
</reference>
<evidence type="ECO:0000313" key="1">
    <source>
        <dbReference type="EMBL" id="BCR04778.1"/>
    </source>
</evidence>
<proteinExistence type="predicted"/>
<keyword evidence="2" id="KW-1185">Reference proteome</keyword>
<dbReference type="EMBL" id="AP024355">
    <property type="protein sequence ID" value="BCR04778.1"/>
    <property type="molecule type" value="Genomic_DNA"/>
</dbReference>